<dbReference type="RefSeq" id="WP_048895912.1">
    <property type="nucleotide sequence ID" value="NZ_LFOD01000012.1"/>
</dbReference>
<proteinExistence type="predicted"/>
<evidence type="ECO:0000313" key="2">
    <source>
        <dbReference type="Proteomes" id="UP000037594"/>
    </source>
</evidence>
<comment type="caution">
    <text evidence="1">The sequence shown here is derived from an EMBL/GenBank/DDBJ whole genome shotgun (WGS) entry which is preliminary data.</text>
</comment>
<dbReference type="EMBL" id="LFOD01000012">
    <property type="protein sequence ID" value="KMV17565.1"/>
    <property type="molecule type" value="Genomic_DNA"/>
</dbReference>
<evidence type="ECO:0000313" key="1">
    <source>
        <dbReference type="EMBL" id="KMV17565.1"/>
    </source>
</evidence>
<dbReference type="AlphaFoldDB" id="A0A0J8UB03"/>
<name>A0A0J8UB03_9MYCO</name>
<dbReference type="Proteomes" id="UP000037594">
    <property type="component" value="Unassembled WGS sequence"/>
</dbReference>
<reference evidence="1 2" key="1">
    <citation type="submission" date="2015-06" db="EMBL/GenBank/DDBJ databases">
        <title>Genome sequence of Mycobacterium conceptionense strain MLE.</title>
        <authorList>
            <person name="Greninger A.L."/>
            <person name="Cunningham G."/>
            <person name="Chiu C.Y."/>
            <person name="Miller S."/>
        </authorList>
    </citation>
    <scope>NUCLEOTIDE SEQUENCE [LARGE SCALE GENOMIC DNA]</scope>
    <source>
        <strain evidence="1 2">MLE</strain>
    </source>
</reference>
<gene>
    <name evidence="1" type="ORF">ACT17_14810</name>
</gene>
<organism evidence="1 2">
    <name type="scientific">Mycolicibacterium conceptionense</name>
    <dbReference type="NCBI Taxonomy" id="451644"/>
    <lineage>
        <taxon>Bacteria</taxon>
        <taxon>Bacillati</taxon>
        <taxon>Actinomycetota</taxon>
        <taxon>Actinomycetes</taxon>
        <taxon>Mycobacteriales</taxon>
        <taxon>Mycobacteriaceae</taxon>
        <taxon>Mycolicibacterium</taxon>
    </lineage>
</organism>
<accession>A0A0J8UB03</accession>
<sequence>MADIDFAQLERVQWSDGTSRYPTRTGFLLAGRVADLDPEQIVDVRDDELDAVVQVPAKLLEVLR</sequence>
<protein>
    <submittedName>
        <fullName evidence="1">Uncharacterized protein</fullName>
    </submittedName>
</protein>
<dbReference type="PATRIC" id="fig|451644.5.peg.3062"/>